<dbReference type="Pfam" id="PF00989">
    <property type="entry name" value="PAS"/>
    <property type="match status" value="2"/>
</dbReference>
<sequence>MLQRQLKRLALSENTPPSNAVAWQEFLNHISRSYTEADQERYLMERSLTLSSREMLKLYEQQRQETETRLATERDRLLAVISSLGAGLCILDPNGCLLSMNPEAERLLGWKQPELLGQPLLQHIASHSQLSTVDFPCTFQDCLDCLPSESPELQILKSSDDQFRCKNDAILAVSYVLNPILDHETLIGAVLVFFDITDRKRAQLEAERSLSLLQATFNATDAGIVALDRGGKVCNFNQKFVETWQIPEETLKPPHEQSALTFVLRKLKYPPRFLNTVMQLSAAPKTPTYDIVEFKDGRIFEVYSHPSKVGEKIVGRVWSFRDITERKRVEKSLKNRVEFEQLITNLSTYFISLSIDEIDAGIEQALQKISTFIGVDRGYIYLFPNPDTPMKFLYEWTTLKAHEIQEESIETSNKTSQLIDILENRLQPNHPEAELNSASIPWIMEQLNQFKSIHCLAGDLSEKAQADLQYLQQFHTTHSPFDDQKTSPENLQYLTIIPLVCSKTVVGFLRFDAVNSAFAWSSDSIALLKMVAEMFSNAIERKRTEAVIRQTEAKYRSIFENAAEGICQTTPQGRYLSANPALARILGYATPADLIEGITDISKQVYVKPHRRAEFIAEMQANPVVSGFESQVYRQDGSIIWISENARAVRDATGRMICYEGTVEDITESKEASVALKQAKEAAVAASRAKSTFLANMSHELRTPLNAIIGYSEILTEEAEDSGYRDLVPDLERICKAGRNLLTLINDILDISKIEAGRMDLYLEDFSISALIESVISTAQPLVDCNSNTLEVECSDQIDILYADITKVRQILLNLLSNAAKFTTGGQIKLTVSPQPTESQNLENSDSPTTAPALIRFQVSDTGIGMSPEQLDLLFQPFTQGDASTTRRYGGTGLGLTISQRFCQMMGGTITVESQLDCGSTFTIILPREVKQIKQQSTESLDESDPQPKQETSPTRDHHSGSSPVTADRSNTILVIDDDLMARDLIVRSLTREGMKIETASSGQEGLRKARELHPDAITLDIIMPNMNGWAVLSALKADPELADIPVIVLSFISNKTRGFALGASDYVIKPVDSKRLANLVKKYQPLLQDNDHNAVNHILIVEDDPLTRQKLGKFLEQEGWQVDQAEDGSAALKQLTQKTPSLILLDLVLPQINGFELIDILRNTPEWANIPIIVTTAMDLTTRESSQLQGCVEQILQKGSYNCDDLLRDIQGLVNASLKISSLITPSFNTELSTQESDHG</sequence>
<dbReference type="PRINTS" id="PR00344">
    <property type="entry name" value="BCTRLSENSOR"/>
</dbReference>
<feature type="domain" description="Histidine kinase" evidence="16">
    <location>
        <begin position="696"/>
        <end position="930"/>
    </location>
</feature>
<dbReference type="InterPro" id="IPR029016">
    <property type="entry name" value="GAF-like_dom_sf"/>
</dbReference>
<dbReference type="PROSITE" id="PS50113">
    <property type="entry name" value="PAC"/>
    <property type="match status" value="2"/>
</dbReference>
<evidence type="ECO:0000256" key="13">
    <source>
        <dbReference type="ARBA" id="ARBA00074306"/>
    </source>
</evidence>
<feature type="domain" description="PAS" evidence="18">
    <location>
        <begin position="551"/>
        <end position="588"/>
    </location>
</feature>
<dbReference type="SMART" id="SM00086">
    <property type="entry name" value="PAC"/>
    <property type="match status" value="3"/>
</dbReference>
<dbReference type="SUPFAM" id="SSF55785">
    <property type="entry name" value="PYP-like sensor domain (PAS domain)"/>
    <property type="match status" value="3"/>
</dbReference>
<dbReference type="PROSITE" id="PS50109">
    <property type="entry name" value="HIS_KIN"/>
    <property type="match status" value="1"/>
</dbReference>
<dbReference type="PROSITE" id="PS50110">
    <property type="entry name" value="RESPONSE_REGULATORY"/>
    <property type="match status" value="2"/>
</dbReference>
<accession>U7QHU3</accession>
<dbReference type="SMART" id="SM00448">
    <property type="entry name" value="REC"/>
    <property type="match status" value="2"/>
</dbReference>
<dbReference type="GO" id="GO:0006355">
    <property type="term" value="P:regulation of DNA-templated transcription"/>
    <property type="evidence" value="ECO:0007669"/>
    <property type="project" value="InterPro"/>
</dbReference>
<dbReference type="Pfam" id="PF00072">
    <property type="entry name" value="Response_reg"/>
    <property type="match status" value="2"/>
</dbReference>
<dbReference type="PROSITE" id="PS50112">
    <property type="entry name" value="PAS"/>
    <property type="match status" value="2"/>
</dbReference>
<dbReference type="InterPro" id="IPR036097">
    <property type="entry name" value="HisK_dim/P_sf"/>
</dbReference>
<feature type="region of interest" description="Disordered" evidence="15">
    <location>
        <begin position="933"/>
        <end position="968"/>
    </location>
</feature>
<dbReference type="InterPro" id="IPR003661">
    <property type="entry name" value="HisK_dim/P_dom"/>
</dbReference>
<dbReference type="InterPro" id="IPR004358">
    <property type="entry name" value="Sig_transdc_His_kin-like_C"/>
</dbReference>
<keyword evidence="7" id="KW-0547">Nucleotide-binding</keyword>
<dbReference type="Gene3D" id="3.30.565.10">
    <property type="entry name" value="Histidine kinase-like ATPase, C-terminal domain"/>
    <property type="match status" value="1"/>
</dbReference>
<dbReference type="CDD" id="cd16922">
    <property type="entry name" value="HATPase_EvgS-ArcB-TorS-like"/>
    <property type="match status" value="1"/>
</dbReference>
<dbReference type="Pfam" id="PF00512">
    <property type="entry name" value="HisKA"/>
    <property type="match status" value="1"/>
</dbReference>
<dbReference type="Gene3D" id="3.30.450.40">
    <property type="match status" value="1"/>
</dbReference>
<dbReference type="InterPro" id="IPR005467">
    <property type="entry name" value="His_kinase_dom"/>
</dbReference>
<dbReference type="InterPro" id="IPR013767">
    <property type="entry name" value="PAS_fold"/>
</dbReference>
<keyword evidence="12" id="KW-0131">Cell cycle</keyword>
<dbReference type="InterPro" id="IPR001789">
    <property type="entry name" value="Sig_transdc_resp-reg_receiver"/>
</dbReference>
<comment type="caution">
    <text evidence="20">The sequence shown here is derived from an EMBL/GenBank/DDBJ whole genome shotgun (WGS) entry which is preliminary data.</text>
</comment>
<dbReference type="FunFam" id="3.30.565.10:FF:000010">
    <property type="entry name" value="Sensor histidine kinase RcsC"/>
    <property type="match status" value="1"/>
</dbReference>
<dbReference type="PANTHER" id="PTHR43047">
    <property type="entry name" value="TWO-COMPONENT HISTIDINE PROTEIN KINASE"/>
    <property type="match status" value="1"/>
</dbReference>
<dbReference type="FunFam" id="1.10.287.130:FF:000038">
    <property type="entry name" value="Sensory transduction histidine kinase"/>
    <property type="match status" value="1"/>
</dbReference>
<dbReference type="CDD" id="cd00130">
    <property type="entry name" value="PAS"/>
    <property type="match status" value="2"/>
</dbReference>
<feature type="modified residue" description="4-aspartylphosphate" evidence="14">
    <location>
        <position position="1021"/>
    </location>
</feature>
<dbReference type="InterPro" id="IPR000014">
    <property type="entry name" value="PAS"/>
</dbReference>
<feature type="domain" description="PAC" evidence="19">
    <location>
        <begin position="285"/>
        <end position="335"/>
    </location>
</feature>
<evidence type="ECO:0000256" key="10">
    <source>
        <dbReference type="ARBA" id="ARBA00023012"/>
    </source>
</evidence>
<evidence type="ECO:0000259" key="18">
    <source>
        <dbReference type="PROSITE" id="PS50112"/>
    </source>
</evidence>
<evidence type="ECO:0000256" key="9">
    <source>
        <dbReference type="ARBA" id="ARBA00022840"/>
    </source>
</evidence>
<dbReference type="NCBIfam" id="TIGR00229">
    <property type="entry name" value="sensory_box"/>
    <property type="match status" value="2"/>
</dbReference>
<dbReference type="GO" id="GO:0005524">
    <property type="term" value="F:ATP binding"/>
    <property type="evidence" value="ECO:0007669"/>
    <property type="project" value="UniProtKB-KW"/>
</dbReference>
<dbReference type="SMART" id="SM00065">
    <property type="entry name" value="GAF"/>
    <property type="match status" value="1"/>
</dbReference>
<dbReference type="GO" id="GO:0005886">
    <property type="term" value="C:plasma membrane"/>
    <property type="evidence" value="ECO:0007669"/>
    <property type="project" value="TreeGrafter"/>
</dbReference>
<evidence type="ECO:0000256" key="15">
    <source>
        <dbReference type="SAM" id="MobiDB-lite"/>
    </source>
</evidence>
<dbReference type="SMART" id="SM00388">
    <property type="entry name" value="HisKA"/>
    <property type="match status" value="1"/>
</dbReference>
<dbReference type="EMBL" id="AUZM01000029">
    <property type="protein sequence ID" value="ERT06852.1"/>
    <property type="molecule type" value="Genomic_DNA"/>
</dbReference>
<evidence type="ECO:0000256" key="14">
    <source>
        <dbReference type="PROSITE-ProRule" id="PRU00169"/>
    </source>
</evidence>
<keyword evidence="11" id="KW-0472">Membrane</keyword>
<evidence type="ECO:0000256" key="7">
    <source>
        <dbReference type="ARBA" id="ARBA00022741"/>
    </source>
</evidence>
<dbReference type="PATRIC" id="fig|1348334.3.peg.3060"/>
<dbReference type="InterPro" id="IPR001610">
    <property type="entry name" value="PAC"/>
</dbReference>
<dbReference type="SUPFAM" id="SSF55874">
    <property type="entry name" value="ATPase domain of HSP90 chaperone/DNA topoisomerase II/histidine kinase"/>
    <property type="match status" value="1"/>
</dbReference>
<feature type="modified residue" description="4-aspartylphosphate" evidence="14">
    <location>
        <position position="1147"/>
    </location>
</feature>
<dbReference type="CDD" id="cd00082">
    <property type="entry name" value="HisKA"/>
    <property type="match status" value="1"/>
</dbReference>
<dbReference type="SUPFAM" id="SSF52172">
    <property type="entry name" value="CheY-like"/>
    <property type="match status" value="2"/>
</dbReference>
<keyword evidence="9" id="KW-0067">ATP-binding</keyword>
<evidence type="ECO:0000313" key="21">
    <source>
        <dbReference type="Proteomes" id="UP000017127"/>
    </source>
</evidence>
<comment type="catalytic activity">
    <reaction evidence="1">
        <text>ATP + protein L-histidine = ADP + protein N-phospho-L-histidine.</text>
        <dbReference type="EC" id="2.7.13.3"/>
    </reaction>
</comment>
<dbReference type="PANTHER" id="PTHR43047:SF72">
    <property type="entry name" value="OSMOSENSING HISTIDINE PROTEIN KINASE SLN1"/>
    <property type="match status" value="1"/>
</dbReference>
<dbReference type="EC" id="2.7.13.3" evidence="4"/>
<feature type="domain" description="Response regulatory" evidence="17">
    <location>
        <begin position="1098"/>
        <end position="1214"/>
    </location>
</feature>
<name>U7QHU3_9CYAN</name>
<dbReference type="CDD" id="cd17574">
    <property type="entry name" value="REC_OmpR"/>
    <property type="match status" value="1"/>
</dbReference>
<dbReference type="SMART" id="SM00387">
    <property type="entry name" value="HATPase_c"/>
    <property type="match status" value="1"/>
</dbReference>
<dbReference type="SUPFAM" id="SSF55781">
    <property type="entry name" value="GAF domain-like"/>
    <property type="match status" value="1"/>
</dbReference>
<dbReference type="InterPro" id="IPR000700">
    <property type="entry name" value="PAS-assoc_C"/>
</dbReference>
<feature type="domain" description="Response regulatory" evidence="17">
    <location>
        <begin position="972"/>
        <end position="1085"/>
    </location>
</feature>
<gene>
    <name evidence="20" type="ORF">M595_3160</name>
</gene>
<dbReference type="InterPro" id="IPR035965">
    <property type="entry name" value="PAS-like_dom_sf"/>
</dbReference>
<keyword evidence="21" id="KW-1185">Reference proteome</keyword>
<evidence type="ECO:0000259" key="16">
    <source>
        <dbReference type="PROSITE" id="PS50109"/>
    </source>
</evidence>
<dbReference type="Gene3D" id="3.40.50.2300">
    <property type="match status" value="2"/>
</dbReference>
<evidence type="ECO:0000256" key="2">
    <source>
        <dbReference type="ARBA" id="ARBA00004370"/>
    </source>
</evidence>
<dbReference type="Pfam" id="PF13188">
    <property type="entry name" value="PAS_8"/>
    <property type="match status" value="1"/>
</dbReference>
<evidence type="ECO:0000256" key="4">
    <source>
        <dbReference type="ARBA" id="ARBA00012438"/>
    </source>
</evidence>
<dbReference type="InterPro" id="IPR003018">
    <property type="entry name" value="GAF"/>
</dbReference>
<keyword evidence="5 14" id="KW-0597">Phosphoprotein</keyword>
<evidence type="ECO:0000256" key="12">
    <source>
        <dbReference type="ARBA" id="ARBA00023306"/>
    </source>
</evidence>
<dbReference type="InterPro" id="IPR036890">
    <property type="entry name" value="HATPase_C_sf"/>
</dbReference>
<evidence type="ECO:0000256" key="3">
    <source>
        <dbReference type="ARBA" id="ARBA00006402"/>
    </source>
</evidence>
<keyword evidence="6" id="KW-0808">Transferase</keyword>
<evidence type="ECO:0000259" key="19">
    <source>
        <dbReference type="PROSITE" id="PS50113"/>
    </source>
</evidence>
<feature type="domain" description="PAC" evidence="19">
    <location>
        <begin position="626"/>
        <end position="678"/>
    </location>
</feature>
<dbReference type="Proteomes" id="UP000017127">
    <property type="component" value="Unassembled WGS sequence"/>
</dbReference>
<dbReference type="Gene3D" id="3.30.450.20">
    <property type="entry name" value="PAS domain"/>
    <property type="match status" value="3"/>
</dbReference>
<reference evidence="20 21" key="1">
    <citation type="journal article" date="2013" name="Front. Microbiol.">
        <title>Comparative genomic analyses of the cyanobacterium, Lyngbya aestuarii BL J, a powerful hydrogen producer.</title>
        <authorList>
            <person name="Kothari A."/>
            <person name="Vaughn M."/>
            <person name="Garcia-Pichel F."/>
        </authorList>
    </citation>
    <scope>NUCLEOTIDE SEQUENCE [LARGE SCALE GENOMIC DNA]</scope>
    <source>
        <strain evidence="20 21">BL J</strain>
    </source>
</reference>
<keyword evidence="10" id="KW-0902">Two-component regulatory system</keyword>
<dbReference type="SUPFAM" id="SSF47384">
    <property type="entry name" value="Homodimeric domain of signal transducing histidine kinase"/>
    <property type="match status" value="1"/>
</dbReference>
<keyword evidence="8" id="KW-0418">Kinase</keyword>
<dbReference type="GO" id="GO:0009927">
    <property type="term" value="F:histidine phosphotransfer kinase activity"/>
    <property type="evidence" value="ECO:0007669"/>
    <property type="project" value="TreeGrafter"/>
</dbReference>
<feature type="domain" description="PAS" evidence="18">
    <location>
        <begin position="73"/>
        <end position="121"/>
    </location>
</feature>
<evidence type="ECO:0000256" key="5">
    <source>
        <dbReference type="ARBA" id="ARBA00022553"/>
    </source>
</evidence>
<comment type="similarity">
    <text evidence="3">In the N-terminal section; belongs to the phytochrome family.</text>
</comment>
<dbReference type="InterPro" id="IPR003594">
    <property type="entry name" value="HATPase_dom"/>
</dbReference>
<dbReference type="GO" id="GO:0000155">
    <property type="term" value="F:phosphorelay sensor kinase activity"/>
    <property type="evidence" value="ECO:0007669"/>
    <property type="project" value="InterPro"/>
</dbReference>
<proteinExistence type="inferred from homology"/>
<organism evidence="20 21">
    <name type="scientific">Lyngbya aestuarii BL J</name>
    <dbReference type="NCBI Taxonomy" id="1348334"/>
    <lineage>
        <taxon>Bacteria</taxon>
        <taxon>Bacillati</taxon>
        <taxon>Cyanobacteriota</taxon>
        <taxon>Cyanophyceae</taxon>
        <taxon>Oscillatoriophycideae</taxon>
        <taxon>Oscillatoriales</taxon>
        <taxon>Microcoleaceae</taxon>
        <taxon>Lyngbya</taxon>
    </lineage>
</organism>
<evidence type="ECO:0000256" key="11">
    <source>
        <dbReference type="ARBA" id="ARBA00023136"/>
    </source>
</evidence>
<evidence type="ECO:0000256" key="1">
    <source>
        <dbReference type="ARBA" id="ARBA00000085"/>
    </source>
</evidence>
<evidence type="ECO:0000256" key="8">
    <source>
        <dbReference type="ARBA" id="ARBA00022777"/>
    </source>
</evidence>
<evidence type="ECO:0000259" key="17">
    <source>
        <dbReference type="PROSITE" id="PS50110"/>
    </source>
</evidence>
<protein>
    <recommendedName>
        <fullName evidence="13">Circadian input-output histidine kinase CikA</fullName>
        <ecNumber evidence="4">2.7.13.3</ecNumber>
    </recommendedName>
</protein>
<evidence type="ECO:0000313" key="20">
    <source>
        <dbReference type="EMBL" id="ERT06852.1"/>
    </source>
</evidence>
<dbReference type="Pfam" id="PF02518">
    <property type="entry name" value="HATPase_c"/>
    <property type="match status" value="1"/>
</dbReference>
<dbReference type="Gene3D" id="1.10.287.130">
    <property type="match status" value="1"/>
</dbReference>
<dbReference type="AlphaFoldDB" id="U7QHU3"/>
<comment type="subcellular location">
    <subcellularLocation>
        <location evidence="2">Membrane</location>
    </subcellularLocation>
</comment>
<dbReference type="SMART" id="SM00091">
    <property type="entry name" value="PAS"/>
    <property type="match status" value="3"/>
</dbReference>
<dbReference type="InterPro" id="IPR011006">
    <property type="entry name" value="CheY-like_superfamily"/>
</dbReference>
<evidence type="ECO:0000256" key="6">
    <source>
        <dbReference type="ARBA" id="ARBA00022679"/>
    </source>
</evidence>